<dbReference type="EMBL" id="BAABGY010000006">
    <property type="protein sequence ID" value="GAA4325472.1"/>
    <property type="molecule type" value="Genomic_DNA"/>
</dbReference>
<feature type="chain" id="PRO_5046654426" description="DUF4468 domain-containing protein" evidence="1">
    <location>
        <begin position="20"/>
        <end position="220"/>
    </location>
</feature>
<comment type="caution">
    <text evidence="2">The sequence shown here is derived from an EMBL/GenBank/DDBJ whole genome shotgun (WGS) entry which is preliminary data.</text>
</comment>
<organism evidence="2 3">
    <name type="scientific">Flaviaesturariibacter amylovorans</name>
    <dbReference type="NCBI Taxonomy" id="1084520"/>
    <lineage>
        <taxon>Bacteria</taxon>
        <taxon>Pseudomonadati</taxon>
        <taxon>Bacteroidota</taxon>
        <taxon>Chitinophagia</taxon>
        <taxon>Chitinophagales</taxon>
        <taxon>Chitinophagaceae</taxon>
        <taxon>Flaviaestuariibacter</taxon>
    </lineage>
</organism>
<dbReference type="Proteomes" id="UP001501725">
    <property type="component" value="Unassembled WGS sequence"/>
</dbReference>
<name>A0ABP8GJF3_9BACT</name>
<dbReference type="RefSeq" id="WP_345254495.1">
    <property type="nucleotide sequence ID" value="NZ_BAABGY010000006.1"/>
</dbReference>
<evidence type="ECO:0000313" key="3">
    <source>
        <dbReference type="Proteomes" id="UP001501725"/>
    </source>
</evidence>
<feature type="signal peptide" evidence="1">
    <location>
        <begin position="1"/>
        <end position="19"/>
    </location>
</feature>
<evidence type="ECO:0000256" key="1">
    <source>
        <dbReference type="SAM" id="SignalP"/>
    </source>
</evidence>
<keyword evidence="1" id="KW-0732">Signal</keyword>
<protein>
    <recommendedName>
        <fullName evidence="4">DUF4468 domain-containing protein</fullName>
    </recommendedName>
</protein>
<accession>A0ABP8GJF3</accession>
<evidence type="ECO:0000313" key="2">
    <source>
        <dbReference type="EMBL" id="GAA4325472.1"/>
    </source>
</evidence>
<sequence>MKPWLTSFVVVLFSLNAFATGQYPDRFIHEGTEYSLDIYPLEEYFHQHPEKRLPDTISNSGLARGYIATYEIIEGQLFLTDIQVQKYRPNLIGAAEFTWVSALKTVFPGAARVKVDWFTGLLDLSFGARLFEEKGDPDPYFYYQYYLVLEIDKGDYRKEKCFTFPEFRVFVEQQREAFKKTPGYANLKKEVDATVLGYVQGRHGPISRNILRYLPRILED</sequence>
<evidence type="ECO:0008006" key="4">
    <source>
        <dbReference type="Google" id="ProtNLM"/>
    </source>
</evidence>
<reference evidence="3" key="1">
    <citation type="journal article" date="2019" name="Int. J. Syst. Evol. Microbiol.">
        <title>The Global Catalogue of Microorganisms (GCM) 10K type strain sequencing project: providing services to taxonomists for standard genome sequencing and annotation.</title>
        <authorList>
            <consortium name="The Broad Institute Genomics Platform"/>
            <consortium name="The Broad Institute Genome Sequencing Center for Infectious Disease"/>
            <person name="Wu L."/>
            <person name="Ma J."/>
        </authorList>
    </citation>
    <scope>NUCLEOTIDE SEQUENCE [LARGE SCALE GENOMIC DNA]</scope>
    <source>
        <strain evidence="3">JCM 17919</strain>
    </source>
</reference>
<proteinExistence type="predicted"/>
<gene>
    <name evidence="2" type="ORF">GCM10023184_13460</name>
</gene>
<keyword evidence="3" id="KW-1185">Reference proteome</keyword>